<proteinExistence type="predicted"/>
<dbReference type="Proteomes" id="UP001234297">
    <property type="component" value="Chromosome 1"/>
</dbReference>
<evidence type="ECO:0000313" key="1">
    <source>
        <dbReference type="EMBL" id="KAJ8650063.1"/>
    </source>
</evidence>
<protein>
    <submittedName>
        <fullName evidence="1">Uncharacterized protein</fullName>
    </submittedName>
</protein>
<name>A0ACC2MWM6_PERAE</name>
<reference evidence="1 2" key="1">
    <citation type="journal article" date="2022" name="Hortic Res">
        <title>A haplotype resolved chromosomal level avocado genome allows analysis of novel avocado genes.</title>
        <authorList>
            <person name="Nath O."/>
            <person name="Fletcher S.J."/>
            <person name="Hayward A."/>
            <person name="Shaw L.M."/>
            <person name="Masouleh A.K."/>
            <person name="Furtado A."/>
            <person name="Henry R.J."/>
            <person name="Mitter N."/>
        </authorList>
    </citation>
    <scope>NUCLEOTIDE SEQUENCE [LARGE SCALE GENOMIC DNA]</scope>
    <source>
        <strain evidence="2">cv. Hass</strain>
    </source>
</reference>
<gene>
    <name evidence="1" type="ORF">MRB53_003086</name>
</gene>
<keyword evidence="2" id="KW-1185">Reference proteome</keyword>
<sequence>MGRYGQRGGVQLHWSKFRCALDEIVEIFRKPNVSNLFPILARFDIQGLVRQMKRCVLLVDQILDAIIDHNQKEGRSKESKDFLQFLLRLMEQGDPKMPLTTSHIKALFLDLTLAGTDTTWPTSEWAMAEIMQHPAVMKRAQEELEQVVGRNNTVEESHLPKLKYLDAVVKEVMRLCPVPPLILRRSPRRSCTIGGYMVPMETGIWTNAWAIHRDPDSWEEPLEFRPERFLEEAGKCVYKGNDYR</sequence>
<dbReference type="EMBL" id="CM056809">
    <property type="protein sequence ID" value="KAJ8650063.1"/>
    <property type="molecule type" value="Genomic_DNA"/>
</dbReference>
<comment type="caution">
    <text evidence="1">The sequence shown here is derived from an EMBL/GenBank/DDBJ whole genome shotgun (WGS) entry which is preliminary data.</text>
</comment>
<accession>A0ACC2MWM6</accession>
<evidence type="ECO:0000313" key="2">
    <source>
        <dbReference type="Proteomes" id="UP001234297"/>
    </source>
</evidence>
<organism evidence="1 2">
    <name type="scientific">Persea americana</name>
    <name type="common">Avocado</name>
    <dbReference type="NCBI Taxonomy" id="3435"/>
    <lineage>
        <taxon>Eukaryota</taxon>
        <taxon>Viridiplantae</taxon>
        <taxon>Streptophyta</taxon>
        <taxon>Embryophyta</taxon>
        <taxon>Tracheophyta</taxon>
        <taxon>Spermatophyta</taxon>
        <taxon>Magnoliopsida</taxon>
        <taxon>Magnoliidae</taxon>
        <taxon>Laurales</taxon>
        <taxon>Lauraceae</taxon>
        <taxon>Persea</taxon>
    </lineage>
</organism>